<gene>
    <name evidence="2" type="ORF">MEDL_9848</name>
</gene>
<dbReference type="Proteomes" id="UP000683360">
    <property type="component" value="Unassembled WGS sequence"/>
</dbReference>
<reference evidence="2" key="1">
    <citation type="submission" date="2021-03" db="EMBL/GenBank/DDBJ databases">
        <authorList>
            <person name="Bekaert M."/>
        </authorList>
    </citation>
    <scope>NUCLEOTIDE SEQUENCE</scope>
</reference>
<organism evidence="2 3">
    <name type="scientific">Mytilus edulis</name>
    <name type="common">Blue mussel</name>
    <dbReference type="NCBI Taxonomy" id="6550"/>
    <lineage>
        <taxon>Eukaryota</taxon>
        <taxon>Metazoa</taxon>
        <taxon>Spiralia</taxon>
        <taxon>Lophotrochozoa</taxon>
        <taxon>Mollusca</taxon>
        <taxon>Bivalvia</taxon>
        <taxon>Autobranchia</taxon>
        <taxon>Pteriomorphia</taxon>
        <taxon>Mytilida</taxon>
        <taxon>Mytiloidea</taxon>
        <taxon>Mytilidae</taxon>
        <taxon>Mytilinae</taxon>
        <taxon>Mytilus</taxon>
    </lineage>
</organism>
<name>A0A8S3QDC6_MYTED</name>
<proteinExistence type="predicted"/>
<sequence>MDAHGNLHESDLLQNAVACLMHETRYQCSVIRDFNLPSNYAIQKPKLPVKKQNTNQTPDRKGIKTRSEKGSKGRFLNTLYKTRDRYREDKKEYSRKRYSNVPYQLSKKRSISEKYKSNTQFKDARKDYIKNRYKSNTQFRQEQKDYTKNKYKFNVQFRQSRKEYIRSKYKSNIPFRLAHKDYILNKYRTNIPFQQAQKYYNKMKYKINVLFQNATKKQEQKKYARDKDYQNRVKTLNLLKYRQNVLFREKCKNRQRQLYRSELKYREKKILLVQQRRTKDAGNFATWFRQQVMDGPRYICSVCIKVKFKKQVLQLDKEKYVKKGKQSAELANRCISFEFKLECTVNCQIKCETINHKLWICYTCHRHLLQNKIPADALNVIPEENL</sequence>
<protein>
    <submittedName>
        <fullName evidence="2">Uncharacterized protein</fullName>
    </submittedName>
</protein>
<dbReference type="AlphaFoldDB" id="A0A8S3QDC6"/>
<accession>A0A8S3QDC6</accession>
<keyword evidence="3" id="KW-1185">Reference proteome</keyword>
<comment type="caution">
    <text evidence="2">The sequence shown here is derived from an EMBL/GenBank/DDBJ whole genome shotgun (WGS) entry which is preliminary data.</text>
</comment>
<feature type="compositionally biased region" description="Basic and acidic residues" evidence="1">
    <location>
        <begin position="58"/>
        <end position="71"/>
    </location>
</feature>
<evidence type="ECO:0000313" key="2">
    <source>
        <dbReference type="EMBL" id="CAG2194872.1"/>
    </source>
</evidence>
<dbReference type="OrthoDB" id="6158093at2759"/>
<dbReference type="EMBL" id="CAJPWZ010000499">
    <property type="protein sequence ID" value="CAG2194872.1"/>
    <property type="molecule type" value="Genomic_DNA"/>
</dbReference>
<feature type="region of interest" description="Disordered" evidence="1">
    <location>
        <begin position="45"/>
        <end position="76"/>
    </location>
</feature>
<evidence type="ECO:0000256" key="1">
    <source>
        <dbReference type="SAM" id="MobiDB-lite"/>
    </source>
</evidence>
<evidence type="ECO:0000313" key="3">
    <source>
        <dbReference type="Proteomes" id="UP000683360"/>
    </source>
</evidence>